<feature type="non-terminal residue" evidence="1">
    <location>
        <position position="1"/>
    </location>
</feature>
<dbReference type="EMBL" id="BARU01012255">
    <property type="protein sequence ID" value="GAH38940.1"/>
    <property type="molecule type" value="Genomic_DNA"/>
</dbReference>
<evidence type="ECO:0000313" key="1">
    <source>
        <dbReference type="EMBL" id="GAH38940.1"/>
    </source>
</evidence>
<organism evidence="1">
    <name type="scientific">marine sediment metagenome</name>
    <dbReference type="NCBI Taxonomy" id="412755"/>
    <lineage>
        <taxon>unclassified sequences</taxon>
        <taxon>metagenomes</taxon>
        <taxon>ecological metagenomes</taxon>
    </lineage>
</organism>
<reference evidence="1" key="1">
    <citation type="journal article" date="2014" name="Front. Microbiol.">
        <title>High frequency of phylogenetically diverse reductive dehalogenase-homologous genes in deep subseafloor sedimentary metagenomes.</title>
        <authorList>
            <person name="Kawai M."/>
            <person name="Futagami T."/>
            <person name="Toyoda A."/>
            <person name="Takaki Y."/>
            <person name="Nishi S."/>
            <person name="Hori S."/>
            <person name="Arai W."/>
            <person name="Tsubouchi T."/>
            <person name="Morono Y."/>
            <person name="Uchiyama I."/>
            <person name="Ito T."/>
            <person name="Fujiyama A."/>
            <person name="Inagaki F."/>
            <person name="Takami H."/>
        </authorList>
    </citation>
    <scope>NUCLEOTIDE SEQUENCE</scope>
    <source>
        <strain evidence="1">Expedition CK06-06</strain>
    </source>
</reference>
<feature type="non-terminal residue" evidence="1">
    <location>
        <position position="246"/>
    </location>
</feature>
<accession>X1G2B3</accession>
<gene>
    <name evidence="1" type="ORF">S03H2_22680</name>
</gene>
<name>X1G2B3_9ZZZZ</name>
<protein>
    <submittedName>
        <fullName evidence="1">Uncharacterized protein</fullName>
    </submittedName>
</protein>
<sequence>YNWRDVASNPHLYTDKTKINDGYFKGKGWAKKTFHGEWKKEHVIEMLISSGFSRNTVLKLSNYGNNQAFVFSPDQPILLYKYLELEKIKKGGKSRDENTIIKEVSSLNFPELYLSELKTLKSGPDDASNFHRVSARLLSTIFDYQLKNPIIEKEINEGRGRIDIRFQNKNEPGFFKNLKELRDIKCPTIPVECKNCSQDPGNPEFDQLSGRLKPNRGMFGILICRKIENKEKTIDHCKDKIPKKNS</sequence>
<proteinExistence type="predicted"/>
<comment type="caution">
    <text evidence="1">The sequence shown here is derived from an EMBL/GenBank/DDBJ whole genome shotgun (WGS) entry which is preliminary data.</text>
</comment>
<dbReference type="AlphaFoldDB" id="X1G2B3"/>